<evidence type="ECO:0000313" key="1">
    <source>
        <dbReference type="EMBL" id="GBM15320.1"/>
    </source>
</evidence>
<gene>
    <name evidence="1" type="ORF">AVEN_210948_1</name>
</gene>
<keyword evidence="2" id="KW-1185">Reference proteome</keyword>
<reference evidence="1 2" key="1">
    <citation type="journal article" date="2019" name="Sci. Rep.">
        <title>Orb-weaving spider Araneus ventricosus genome elucidates the spidroin gene catalogue.</title>
        <authorList>
            <person name="Kono N."/>
            <person name="Nakamura H."/>
            <person name="Ohtoshi R."/>
            <person name="Moran D.A.P."/>
            <person name="Shinohara A."/>
            <person name="Yoshida Y."/>
            <person name="Fujiwara M."/>
            <person name="Mori M."/>
            <person name="Tomita M."/>
            <person name="Arakawa K."/>
        </authorList>
    </citation>
    <scope>NUCLEOTIDE SEQUENCE [LARGE SCALE GENOMIC DNA]</scope>
</reference>
<evidence type="ECO:0000313" key="2">
    <source>
        <dbReference type="Proteomes" id="UP000499080"/>
    </source>
</evidence>
<comment type="caution">
    <text evidence="1">The sequence shown here is derived from an EMBL/GenBank/DDBJ whole genome shotgun (WGS) entry which is preliminary data.</text>
</comment>
<name>A0A4Y2DEY0_ARAVE</name>
<organism evidence="1 2">
    <name type="scientific">Araneus ventricosus</name>
    <name type="common">Orbweaver spider</name>
    <name type="synonym">Epeira ventricosa</name>
    <dbReference type="NCBI Taxonomy" id="182803"/>
    <lineage>
        <taxon>Eukaryota</taxon>
        <taxon>Metazoa</taxon>
        <taxon>Ecdysozoa</taxon>
        <taxon>Arthropoda</taxon>
        <taxon>Chelicerata</taxon>
        <taxon>Arachnida</taxon>
        <taxon>Araneae</taxon>
        <taxon>Araneomorphae</taxon>
        <taxon>Entelegynae</taxon>
        <taxon>Araneoidea</taxon>
        <taxon>Araneidae</taxon>
        <taxon>Araneus</taxon>
    </lineage>
</organism>
<proteinExistence type="predicted"/>
<dbReference type="Proteomes" id="UP000499080">
    <property type="component" value="Unassembled WGS sequence"/>
</dbReference>
<protein>
    <submittedName>
        <fullName evidence="1">Uncharacterized protein</fullName>
    </submittedName>
</protein>
<dbReference type="EMBL" id="BGPR01000358">
    <property type="protein sequence ID" value="GBM15320.1"/>
    <property type="molecule type" value="Genomic_DNA"/>
</dbReference>
<dbReference type="AlphaFoldDB" id="A0A4Y2DEY0"/>
<accession>A0A4Y2DEY0</accession>
<sequence length="103" mass="12000">MRLTRMLRRLSLLHSHQNAGHSRIPSSARVGESHLVRDIWQMIHLFPNQGLYELLCSNHSLTHNCIATHFTDLSTDFAWSNIPCIQKANYRMNFTVGWSFYSL</sequence>